<dbReference type="EMBL" id="BAAAGU010000016">
    <property type="protein sequence ID" value="GAA0642909.1"/>
    <property type="molecule type" value="Genomic_DNA"/>
</dbReference>
<keyword evidence="4" id="KW-1185">Reference proteome</keyword>
<dbReference type="Pfam" id="PF01636">
    <property type="entry name" value="APH"/>
    <property type="match status" value="1"/>
</dbReference>
<proteinExistence type="predicted"/>
<evidence type="ECO:0000259" key="2">
    <source>
        <dbReference type="Pfam" id="PF01636"/>
    </source>
</evidence>
<dbReference type="Proteomes" id="UP001500724">
    <property type="component" value="Unassembled WGS sequence"/>
</dbReference>
<dbReference type="InterPro" id="IPR011009">
    <property type="entry name" value="Kinase-like_dom_sf"/>
</dbReference>
<feature type="region of interest" description="Disordered" evidence="1">
    <location>
        <begin position="256"/>
        <end position="304"/>
    </location>
</feature>
<organism evidence="3 4">
    <name type="scientific">Streptomyces thermocarboxydovorans</name>
    <dbReference type="NCBI Taxonomy" id="59298"/>
    <lineage>
        <taxon>Bacteria</taxon>
        <taxon>Bacillati</taxon>
        <taxon>Actinomycetota</taxon>
        <taxon>Actinomycetes</taxon>
        <taxon>Kitasatosporales</taxon>
        <taxon>Streptomycetaceae</taxon>
        <taxon>Streptomyces</taxon>
    </lineage>
</organism>
<sequence length="304" mass="33430">MEPAELGRAVAAGRATVAELGLRVDDAFVVHNSDRVALRLVPCDVLARVAPSQQLAETRFEVEVARRLAEAGAPVAGLDPRVEPRVHVRDAFAVSLWTYYEPVGRGIEPADYADVLMRHHATLRRVDLDTPHVTDRVSAALREVTDRQRSPELSDGDRTFLRDALAELSATISGNGTGDQLLHGEPHPGNLLNTGQGPLFVDLATCCRGPIEFDLAHAPEEVESHYAAADPRLTRLCRALNWALFSAWRWRRDDQMPDRGHWRGGTRPGPCRPRPLRPGLNWGSKAAGSSAAPCFTQRARLDRS</sequence>
<protein>
    <submittedName>
        <fullName evidence="3">Aminoglycoside phosphotransferase</fullName>
    </submittedName>
</protein>
<evidence type="ECO:0000256" key="1">
    <source>
        <dbReference type="SAM" id="MobiDB-lite"/>
    </source>
</evidence>
<gene>
    <name evidence="3" type="ORF">GCM10009535_20330</name>
</gene>
<name>A0ABN1HEV2_9ACTN</name>
<feature type="domain" description="Aminoglycoside phosphotransferase" evidence="2">
    <location>
        <begin position="44"/>
        <end position="219"/>
    </location>
</feature>
<reference evidence="3 4" key="1">
    <citation type="journal article" date="2019" name="Int. J. Syst. Evol. Microbiol.">
        <title>The Global Catalogue of Microorganisms (GCM) 10K type strain sequencing project: providing services to taxonomists for standard genome sequencing and annotation.</title>
        <authorList>
            <consortium name="The Broad Institute Genomics Platform"/>
            <consortium name="The Broad Institute Genome Sequencing Center for Infectious Disease"/>
            <person name="Wu L."/>
            <person name="Ma J."/>
        </authorList>
    </citation>
    <scope>NUCLEOTIDE SEQUENCE [LARGE SCALE GENOMIC DNA]</scope>
    <source>
        <strain evidence="3 4">JCM 10367</strain>
    </source>
</reference>
<accession>A0ABN1HEV2</accession>
<evidence type="ECO:0000313" key="3">
    <source>
        <dbReference type="EMBL" id="GAA0642909.1"/>
    </source>
</evidence>
<comment type="caution">
    <text evidence="3">The sequence shown here is derived from an EMBL/GenBank/DDBJ whole genome shotgun (WGS) entry which is preliminary data.</text>
</comment>
<dbReference type="InterPro" id="IPR002575">
    <property type="entry name" value="Aminoglycoside_PTrfase"/>
</dbReference>
<dbReference type="SUPFAM" id="SSF56112">
    <property type="entry name" value="Protein kinase-like (PK-like)"/>
    <property type="match status" value="1"/>
</dbReference>
<evidence type="ECO:0000313" key="4">
    <source>
        <dbReference type="Proteomes" id="UP001500724"/>
    </source>
</evidence>